<dbReference type="KEGG" id="dzi:111274179"/>
<dbReference type="OrthoDB" id="1908565at2759"/>
<evidence type="ECO:0000313" key="2">
    <source>
        <dbReference type="Proteomes" id="UP000515121"/>
    </source>
</evidence>
<protein>
    <submittedName>
        <fullName evidence="3">Nodulation-signaling pathway 1 protein-like</fullName>
    </submittedName>
</protein>
<evidence type="ECO:0000313" key="3">
    <source>
        <dbReference type="RefSeq" id="XP_022714545.1"/>
    </source>
</evidence>
<feature type="region of interest" description="Disordered" evidence="1">
    <location>
        <begin position="83"/>
        <end position="126"/>
    </location>
</feature>
<accession>A0A6P5WES9</accession>
<dbReference type="RefSeq" id="XP_022714545.1">
    <property type="nucleotide sequence ID" value="XM_022858810.1"/>
</dbReference>
<name>A0A6P5WES9_DURZI</name>
<gene>
    <name evidence="3" type="primary">LOC111274179</name>
</gene>
<organism evidence="2 3">
    <name type="scientific">Durio zibethinus</name>
    <name type="common">Durian</name>
    <dbReference type="NCBI Taxonomy" id="66656"/>
    <lineage>
        <taxon>Eukaryota</taxon>
        <taxon>Viridiplantae</taxon>
        <taxon>Streptophyta</taxon>
        <taxon>Embryophyta</taxon>
        <taxon>Tracheophyta</taxon>
        <taxon>Spermatophyta</taxon>
        <taxon>Magnoliopsida</taxon>
        <taxon>eudicotyledons</taxon>
        <taxon>Gunneridae</taxon>
        <taxon>Pentapetalae</taxon>
        <taxon>rosids</taxon>
        <taxon>malvids</taxon>
        <taxon>Malvales</taxon>
        <taxon>Malvaceae</taxon>
        <taxon>Helicteroideae</taxon>
        <taxon>Durio</taxon>
    </lineage>
</organism>
<proteinExistence type="predicted"/>
<dbReference type="AlphaFoldDB" id="A0A6P5WES9"/>
<dbReference type="Proteomes" id="UP000515121">
    <property type="component" value="Unplaced"/>
</dbReference>
<reference evidence="3" key="1">
    <citation type="submission" date="2025-08" db="UniProtKB">
        <authorList>
            <consortium name="RefSeq"/>
        </authorList>
    </citation>
    <scope>IDENTIFICATION</scope>
    <source>
        <tissue evidence="3">Fruit stalk</tissue>
    </source>
</reference>
<sequence>MTFEEAEPNPTPAHILDWPEYSVSFLTSFVDNPYNTGDVNSYQWWDQNQDIGQDLINISDTATSINSPTIAIAAAAAANTNNNGLIQSNSTIPNPPLPSNLSKRRKPSDDLVPRISQNHQHEESEQ</sequence>
<keyword evidence="2" id="KW-1185">Reference proteome</keyword>
<evidence type="ECO:0000256" key="1">
    <source>
        <dbReference type="SAM" id="MobiDB-lite"/>
    </source>
</evidence>
<dbReference type="GeneID" id="111274179"/>